<evidence type="ECO:0000256" key="2">
    <source>
        <dbReference type="ARBA" id="ARBA00023043"/>
    </source>
</evidence>
<keyword evidence="1" id="KW-0677">Repeat</keyword>
<keyword evidence="4" id="KW-0175">Coiled coil</keyword>
<dbReference type="Proteomes" id="UP000002320">
    <property type="component" value="Unassembled WGS sequence"/>
</dbReference>
<feature type="repeat" description="ANK" evidence="3">
    <location>
        <begin position="287"/>
        <end position="319"/>
    </location>
</feature>
<dbReference type="PANTHER" id="PTHR24198:SF165">
    <property type="entry name" value="ANKYRIN REPEAT-CONTAINING PROTEIN-RELATED"/>
    <property type="match status" value="1"/>
</dbReference>
<dbReference type="Pfam" id="PF12796">
    <property type="entry name" value="Ank_2"/>
    <property type="match status" value="3"/>
</dbReference>
<dbReference type="SMART" id="SM00248">
    <property type="entry name" value="ANK"/>
    <property type="match status" value="13"/>
</dbReference>
<dbReference type="VEuPathDB" id="VectorBase:CQUJHB007132"/>
<dbReference type="PROSITE" id="PS50297">
    <property type="entry name" value="ANK_REP_REGION"/>
    <property type="match status" value="3"/>
</dbReference>
<dbReference type="eggNOG" id="KOG0510">
    <property type="taxonomic scope" value="Eukaryota"/>
</dbReference>
<dbReference type="EMBL" id="DS232041">
    <property type="protein sequence ID" value="EDS32884.1"/>
    <property type="molecule type" value="Genomic_DNA"/>
</dbReference>
<dbReference type="InterPro" id="IPR002110">
    <property type="entry name" value="Ankyrin_rpt"/>
</dbReference>
<reference evidence="7" key="2">
    <citation type="submission" date="2021-02" db="UniProtKB">
        <authorList>
            <consortium name="EnsemblMetazoa"/>
        </authorList>
    </citation>
    <scope>IDENTIFICATION</scope>
    <source>
        <strain evidence="7">JHB</strain>
    </source>
</reference>
<evidence type="ECO:0000313" key="7">
    <source>
        <dbReference type="EnsemblMetazoa" id="CPIJ009399-PA"/>
    </source>
</evidence>
<dbReference type="SUPFAM" id="SSF48403">
    <property type="entry name" value="Ankyrin repeat"/>
    <property type="match status" value="3"/>
</dbReference>
<name>B0WQK9_CULQU</name>
<dbReference type="PROSITE" id="PS00867">
    <property type="entry name" value="CPSASE_2"/>
    <property type="match status" value="1"/>
</dbReference>
<dbReference type="OrthoDB" id="539213at2759"/>
<feature type="repeat" description="ANK" evidence="3">
    <location>
        <begin position="427"/>
        <end position="459"/>
    </location>
</feature>
<keyword evidence="2 3" id="KW-0040">ANK repeat</keyword>
<feature type="coiled-coil region" evidence="4">
    <location>
        <begin position="1309"/>
        <end position="1336"/>
    </location>
</feature>
<dbReference type="HOGENOM" id="CLU_236883_0_0_1"/>
<dbReference type="VEuPathDB" id="VectorBase:CQUJHB010214"/>
<dbReference type="InterPro" id="IPR005479">
    <property type="entry name" value="CPAse_ATP-bd"/>
</dbReference>
<dbReference type="Gene3D" id="1.25.40.20">
    <property type="entry name" value="Ankyrin repeat-containing domain"/>
    <property type="match status" value="4"/>
</dbReference>
<dbReference type="PROSITE" id="PS50088">
    <property type="entry name" value="ANK_REPEAT"/>
    <property type="match status" value="3"/>
</dbReference>
<evidence type="ECO:0000256" key="4">
    <source>
        <dbReference type="SAM" id="Coils"/>
    </source>
</evidence>
<dbReference type="VEuPathDB" id="VectorBase:CPIJ009399"/>
<proteinExistence type="predicted"/>
<evidence type="ECO:0000313" key="8">
    <source>
        <dbReference type="Proteomes" id="UP000002320"/>
    </source>
</evidence>
<sequence length="1851" mass="211562">MATLHDMDGTRFRQLFGKKDLSEESFVECCNALLELDVRNVDMDERLQAQLQYKLVRFGMKHDLKPRRPACSKGGWPEAIDRIQQLFQRLKDQPSEDPFYVDDGTLLLIRIIHNELWFLEQVPELQMAPVKKEYHCQKEVDRICQLFDSDDPVKKGQLYQKLQGTRGGGCFGNIFTIDAKIQAIKQVFQKKKTRGSKEDDRTETNLFENKLKELYEDDTQELSNIFKSIQSSMLRLLKEYNCDSIEKMAFNMEYLPIDAILALEYWMLEMNTRTSTAKSFLTDQNSKGETILHHLPSTITFDLFKLLLDHGADLSLLNNDGETALFSLLRRDISWDVLKDIFKFVVSTDINLLMIRNKMGSTLLFKAVSSRQSEVVQFLLEHGVDQTIPNHDCIFPLIEAVNIRSVPIVKILLADNPEVVNLRRMDRKTTALYAAASLNNAELVQLFLDAGADCTLRDAEGCTAVAAAIADDCLDSLKVLLEHGQRAGIDVLSNVTGTNFTALLHGMGKDNVDTFRAVLEFQVGGALDSNLSKESLARLKEILLKPFEENHRFTLLTDFTAESFVSCFNELQELSIKNIKLPDDVKISLIYHQQRFMVRNLAQNSQPKADEEDLLKSIDRLIDAFEALKLNANDVLDVDDETLLRMKLILGELCLLRDSERLALIPLEEMAFCVTLFILVFKEKEEYPIIKIKPTYLSKSFEAAVYHNRIRVVRKLSHSSIDLSLVSKGLYSAVQHKRWKMAKLLLNNSQADPTIRFHPEYFEFEIPIVTAVQGAVAAGKLGLLKMCSIDAELNWDLSLITLAASTVSVDLIKYLVKLGFNVAFEPEVIPCIIAIGYTKIWKDTIGSLELRPWDGPNADLTNLYFQIEQWKVLMHLEKIFYCEVFQQSANFKLMSSVARRIKLYKTFQEELVIKKLAINSGDVPSLAHLLRGNKAEEFVGLNFDLFHKIVDFKGKEQKSMAVMLLEVGLKSWTLNPNWVCSILNYAMSKDCLELAQLILSYDCFGRTTDEEFEKDQSGRKEGYVAVIKRFTQIFGECIKATTNTPNIPKKIGRILETMLWSEVEQNKTTRDVTCHKFPLIKKFFTARDLFLYYTNTPKYMSNVEIAKFHEANESAIDAKLRGNCTVEIRDLLQRTKTNYSKRIAVLSCLERMKISNFFYDYDVFQAVAYASDSIQICHRMIEMNFAKSRISNDSFFQLLTDNWKVLRYEAGWLVSEQMTDLDMISMGSAQRIFDIDNKLVQEYYCREDVEQICDFLLEESEILLQEKSKLETALFLNLNKIYFKDIFLIDSKYDAIDKVMPKKNVPNLVKKIKEMRKKDQKELKQLTQNFQNFIKQLLRKHNCETIYKLTRNFKTIPTESILAIEFWLLELCEILVSTKHFQDNFHTIKGDVQMICGRNFRNYLAHDGISYDLLTNSSRVKVLVNALVMAEIDWQLFGDREKFDLPDVEDVKVEGLSHVRTQESLKGSLLGQDEAGIECSLSRGGLLSAKYWMNLNSELQQLRILDLWHYINDAMKPRHKKILNTQDRSGSTIMSGVPNSKIFTLLIDCGADLSIENNDGESALFAYTQWPWSDLEPVFKYCVESGICNSKGTHLFHAQSNRNISVLAVATSNGAAEAVQFLVTYGADHTAYDCGGMFPLYMAVHMQRINVVEVLLNHSHETVNKKCQNIELTSIFQAVCRNNAILVKMLLGCGADLSFEYNGLTIFGVAIQHQANRALKVLLEYAKRNKLEVVTDYKENTSPIQFALLADDVEMFEIVLESEIGGSIECLDSAALAKMKKLFNEPQSDGFSLYALAKSTGNLKIVAFMEKCAELGERFSGEKIELEHRINFASTMKWFNDYVFSGRSSNS</sequence>
<dbReference type="STRING" id="7176.B0WQK9"/>
<dbReference type="PANTHER" id="PTHR24198">
    <property type="entry name" value="ANKYRIN REPEAT AND PROTEIN KINASE DOMAIN-CONTAINING PROTEIN"/>
    <property type="match status" value="1"/>
</dbReference>
<dbReference type="EnsemblMetazoa" id="CPIJ009399-RA">
    <property type="protein sequence ID" value="CPIJ009399-PA"/>
    <property type="gene ID" value="CPIJ009399"/>
</dbReference>
<dbReference type="InterPro" id="IPR036770">
    <property type="entry name" value="Ankyrin_rpt-contain_sf"/>
</dbReference>
<evidence type="ECO:0000256" key="1">
    <source>
        <dbReference type="ARBA" id="ARBA00022737"/>
    </source>
</evidence>
<dbReference type="GO" id="GO:0005524">
    <property type="term" value="F:ATP binding"/>
    <property type="evidence" value="ECO:0007669"/>
    <property type="project" value="InterPro"/>
</dbReference>
<dbReference type="InParanoid" id="B0WQK9"/>
<evidence type="ECO:0000259" key="5">
    <source>
        <dbReference type="PROSITE" id="PS00867"/>
    </source>
</evidence>
<organism>
    <name type="scientific">Culex quinquefasciatus</name>
    <name type="common">Southern house mosquito</name>
    <name type="synonym">Culex pungens</name>
    <dbReference type="NCBI Taxonomy" id="7176"/>
    <lineage>
        <taxon>Eukaryota</taxon>
        <taxon>Metazoa</taxon>
        <taxon>Ecdysozoa</taxon>
        <taxon>Arthropoda</taxon>
        <taxon>Hexapoda</taxon>
        <taxon>Insecta</taxon>
        <taxon>Pterygota</taxon>
        <taxon>Neoptera</taxon>
        <taxon>Endopterygota</taxon>
        <taxon>Diptera</taxon>
        <taxon>Nematocera</taxon>
        <taxon>Culicoidea</taxon>
        <taxon>Culicidae</taxon>
        <taxon>Culicinae</taxon>
        <taxon>Culicini</taxon>
        <taxon>Culex</taxon>
        <taxon>Culex</taxon>
    </lineage>
</organism>
<keyword evidence="8" id="KW-1185">Reference proteome</keyword>
<accession>B0WQK9</accession>
<feature type="domain" description="Carbamoyl phosphate synthase ATP-binding" evidence="5">
    <location>
        <begin position="267"/>
        <end position="274"/>
    </location>
</feature>
<dbReference type="KEGG" id="cqu:CpipJ_CPIJ009399"/>
<reference evidence="6" key="1">
    <citation type="submission" date="2007-03" db="EMBL/GenBank/DDBJ databases">
        <title>Annotation of Culex pipiens quinquefasciatus.</title>
        <authorList>
            <consortium name="The Broad Institute Genome Sequencing Platform"/>
            <person name="Atkinson P.W."/>
            <person name="Hemingway J."/>
            <person name="Christensen B.M."/>
            <person name="Higgs S."/>
            <person name="Kodira C."/>
            <person name="Hannick L."/>
            <person name="Megy K."/>
            <person name="O'Leary S."/>
            <person name="Pearson M."/>
            <person name="Haas B.J."/>
            <person name="Mauceli E."/>
            <person name="Wortman J.R."/>
            <person name="Lee N.H."/>
            <person name="Guigo R."/>
            <person name="Stanke M."/>
            <person name="Alvarado L."/>
            <person name="Amedeo P."/>
            <person name="Antoine C.H."/>
            <person name="Arensburger P."/>
            <person name="Bidwell S.L."/>
            <person name="Crawford M."/>
            <person name="Camaro F."/>
            <person name="Devon K."/>
            <person name="Engels R."/>
            <person name="Hammond M."/>
            <person name="Howarth C."/>
            <person name="Koehrsen M."/>
            <person name="Lawson D."/>
            <person name="Montgomery P."/>
            <person name="Nene V."/>
            <person name="Nusbaum C."/>
            <person name="Puiu D."/>
            <person name="Romero-Severson J."/>
            <person name="Severson D.W."/>
            <person name="Shumway M."/>
            <person name="Sisk P."/>
            <person name="Stolte C."/>
            <person name="Zeng Q."/>
            <person name="Eisenstadt E."/>
            <person name="Fraser-Liggett C."/>
            <person name="Strausberg R."/>
            <person name="Galagan J."/>
            <person name="Birren B."/>
            <person name="Collins F.H."/>
        </authorList>
    </citation>
    <scope>NUCLEOTIDE SEQUENCE [LARGE SCALE GENOMIC DNA]</scope>
    <source>
        <strain evidence="6">JHB</strain>
    </source>
</reference>
<evidence type="ECO:0000313" key="6">
    <source>
        <dbReference type="EMBL" id="EDS32884.1"/>
    </source>
</evidence>
<feature type="repeat" description="ANK" evidence="3">
    <location>
        <begin position="359"/>
        <end position="391"/>
    </location>
</feature>
<gene>
    <name evidence="7" type="primary">6041775</name>
    <name evidence="6" type="ORF">CpipJ_CPIJ009399</name>
</gene>
<dbReference type="VEuPathDB" id="VectorBase:CQUJHB015524"/>
<evidence type="ECO:0000256" key="3">
    <source>
        <dbReference type="PROSITE-ProRule" id="PRU00023"/>
    </source>
</evidence>
<protein>
    <recommendedName>
        <fullName evidence="5">Carbamoyl phosphate synthase ATP-binding domain-containing protein</fullName>
    </recommendedName>
</protein>